<dbReference type="GO" id="GO:0018498">
    <property type="term" value="F:2,3-dihydroxy-2,3-dihydro-phenylpropionate dehydrogenase activity"/>
    <property type="evidence" value="ECO:0007669"/>
    <property type="project" value="UniProtKB-EC"/>
</dbReference>
<evidence type="ECO:0000256" key="2">
    <source>
        <dbReference type="ARBA" id="ARBA00023002"/>
    </source>
</evidence>
<dbReference type="Pfam" id="PF13561">
    <property type="entry name" value="adh_short_C2"/>
    <property type="match status" value="1"/>
</dbReference>
<dbReference type="AlphaFoldDB" id="A0A6J5CUG2"/>
<dbReference type="SMART" id="SM00822">
    <property type="entry name" value="PKS_KR"/>
    <property type="match status" value="1"/>
</dbReference>
<gene>
    <name evidence="5" type="primary">hcaB_13</name>
    <name evidence="5" type="ORF">LMG24238_07247</name>
</gene>
<dbReference type="InterPro" id="IPR057326">
    <property type="entry name" value="KR_dom"/>
</dbReference>
<name>A0A6J5CUG2_9BURK</name>
<dbReference type="EMBL" id="CADIKC010000018">
    <property type="protein sequence ID" value="CAB3744362.1"/>
    <property type="molecule type" value="Genomic_DNA"/>
</dbReference>
<dbReference type="Proteomes" id="UP000494255">
    <property type="component" value="Unassembled WGS sequence"/>
</dbReference>
<dbReference type="FunFam" id="3.40.50.720:FF:000084">
    <property type="entry name" value="Short-chain dehydrogenase reductase"/>
    <property type="match status" value="1"/>
</dbReference>
<sequence length="457" mass="47541">MAAVATGTACAGDAGDMFKRGIISRVNKIAANCGVESGQTVAQAAELLKAAPWPHADVEAPAVARTFIDGVLCIDSISQGNAEDAGLVVASGSHGGRSAAPFARSFKPRLVFFNDAGFGPDRSGAASLPILDAEGIAAATVAADSACIGDGQSTLTQGIISAANETAYRLGARVGDAPLNWRARSRRDLSNKEPSNNPPALHPNEEGNNMPQLKNKIAVVTGGTSGIGLATARRFVEEGAHVFIAGRRQAELDKAVAEIGANVTGVKTDISKLDDLDRLYATVAKKGKIDVIFAGAAFVEKAMTPGATPEHFEKTFNTNARGTYFTVQKALPHLNDGASIILVASAGKNKGMPGRSTYSASKAAIRSFARAWTNELKDRKIRTNVISPGAVETPMFNDQYPSHDAAAEARKQITTMTPLNRLGRPEEIAAAALFLASDESSFVAGIDLAVDGGLTAV</sequence>
<keyword evidence="2 5" id="KW-0560">Oxidoreductase</keyword>
<dbReference type="PANTHER" id="PTHR43477:SF1">
    <property type="entry name" value="DIHYDROANTICAPSIN 7-DEHYDROGENASE"/>
    <property type="match status" value="1"/>
</dbReference>
<evidence type="ECO:0000313" key="6">
    <source>
        <dbReference type="Proteomes" id="UP000494255"/>
    </source>
</evidence>
<reference evidence="5 6" key="1">
    <citation type="submission" date="2020-04" db="EMBL/GenBank/DDBJ databases">
        <authorList>
            <person name="De Canck E."/>
        </authorList>
    </citation>
    <scope>NUCLEOTIDE SEQUENCE [LARGE SCALE GENOMIC DNA]</scope>
    <source>
        <strain evidence="5 6">LMG 24238</strain>
    </source>
</reference>
<evidence type="ECO:0000256" key="1">
    <source>
        <dbReference type="ARBA" id="ARBA00006484"/>
    </source>
</evidence>
<dbReference type="InterPro" id="IPR002347">
    <property type="entry name" value="SDR_fam"/>
</dbReference>
<dbReference type="PRINTS" id="PR00081">
    <property type="entry name" value="GDHRDH"/>
</dbReference>
<accession>A0A6J5CUG2</accession>
<dbReference type="PANTHER" id="PTHR43477">
    <property type="entry name" value="DIHYDROANTICAPSIN 7-DEHYDROGENASE"/>
    <property type="match status" value="1"/>
</dbReference>
<keyword evidence="6" id="KW-1185">Reference proteome</keyword>
<dbReference type="EC" id="1.3.1.87" evidence="5"/>
<organism evidence="5 6">
    <name type="scientific">Paraburkholderia sediminicola</name>
    <dbReference type="NCBI Taxonomy" id="458836"/>
    <lineage>
        <taxon>Bacteria</taxon>
        <taxon>Pseudomonadati</taxon>
        <taxon>Pseudomonadota</taxon>
        <taxon>Betaproteobacteria</taxon>
        <taxon>Burkholderiales</taxon>
        <taxon>Burkholderiaceae</taxon>
        <taxon>Paraburkholderia</taxon>
    </lineage>
</organism>
<evidence type="ECO:0000313" key="5">
    <source>
        <dbReference type="EMBL" id="CAB3744362.1"/>
    </source>
</evidence>
<dbReference type="Gene3D" id="3.40.50.720">
    <property type="entry name" value="NAD(P)-binding Rossmann-like Domain"/>
    <property type="match status" value="1"/>
</dbReference>
<protein>
    <submittedName>
        <fullName evidence="5">3-phenylpropionate-dihydrodiol/cinnamic acid-dihydrodiol dehydrogenase</fullName>
        <ecNumber evidence="5">1.3.1.87</ecNumber>
    </submittedName>
</protein>
<comment type="similarity">
    <text evidence="1">Belongs to the short-chain dehydrogenases/reductases (SDR) family.</text>
</comment>
<evidence type="ECO:0000259" key="4">
    <source>
        <dbReference type="SMART" id="SM00822"/>
    </source>
</evidence>
<feature type="domain" description="Ketoreductase" evidence="4">
    <location>
        <begin position="216"/>
        <end position="394"/>
    </location>
</feature>
<evidence type="ECO:0000256" key="3">
    <source>
        <dbReference type="SAM" id="MobiDB-lite"/>
    </source>
</evidence>
<dbReference type="InterPro" id="IPR051122">
    <property type="entry name" value="SDR_DHRS6-like"/>
</dbReference>
<dbReference type="SUPFAM" id="SSF51735">
    <property type="entry name" value="NAD(P)-binding Rossmann-fold domains"/>
    <property type="match status" value="1"/>
</dbReference>
<proteinExistence type="inferred from homology"/>
<dbReference type="InterPro" id="IPR036291">
    <property type="entry name" value="NAD(P)-bd_dom_sf"/>
</dbReference>
<dbReference type="CDD" id="cd05233">
    <property type="entry name" value="SDR_c"/>
    <property type="match status" value="1"/>
</dbReference>
<feature type="region of interest" description="Disordered" evidence="3">
    <location>
        <begin position="186"/>
        <end position="210"/>
    </location>
</feature>